<dbReference type="PANTHER" id="PTHR13154:SF6">
    <property type="entry name" value="GEO05078P1"/>
    <property type="match status" value="1"/>
</dbReference>
<evidence type="ECO:0008006" key="3">
    <source>
        <dbReference type="Google" id="ProtNLM"/>
    </source>
</evidence>
<dbReference type="EnsemblMetazoa" id="GAUT034950-RA">
    <property type="protein sequence ID" value="GAUT034950-PA"/>
    <property type="gene ID" value="GAUT034950"/>
</dbReference>
<evidence type="ECO:0000313" key="2">
    <source>
        <dbReference type="Proteomes" id="UP000078200"/>
    </source>
</evidence>
<dbReference type="VEuPathDB" id="VectorBase:GAUT034950"/>
<protein>
    <recommendedName>
        <fullName evidence="3">Ataxin-2 C-terminal domain-containing protein</fullName>
    </recommendedName>
</protein>
<dbReference type="PANTHER" id="PTHR13154">
    <property type="entry name" value="POLYADENYLATE-BINDING PROTEIN-INTERACTING PROTEIN 2"/>
    <property type="match status" value="1"/>
</dbReference>
<dbReference type="InterPro" id="IPR040396">
    <property type="entry name" value="PAIP2-like"/>
</dbReference>
<evidence type="ECO:0000313" key="1">
    <source>
        <dbReference type="EnsemblMetazoa" id="GAUT034950-PA"/>
    </source>
</evidence>
<sequence length="127" mass="14908">MIMKVPSSDWSDQFEQYVVEEESDNDLDDEQDFSEYLWMENEEEFDKIELQRLEEEELMKECIDAMLEDELETQLCEWQKARNDELNAALSSLSVTSRNTLAVNSLLNPLADEFIPRSRLFIDLGTS</sequence>
<dbReference type="AlphaFoldDB" id="A0A1A9VEP1"/>
<dbReference type="Proteomes" id="UP000078200">
    <property type="component" value="Unassembled WGS sequence"/>
</dbReference>
<dbReference type="GO" id="GO:0045947">
    <property type="term" value="P:negative regulation of translational initiation"/>
    <property type="evidence" value="ECO:0007669"/>
    <property type="project" value="InterPro"/>
</dbReference>
<reference evidence="1" key="1">
    <citation type="submission" date="2020-05" db="UniProtKB">
        <authorList>
            <consortium name="EnsemblMetazoa"/>
        </authorList>
    </citation>
    <scope>IDENTIFICATION</scope>
    <source>
        <strain evidence="1">TTRI</strain>
    </source>
</reference>
<keyword evidence="2" id="KW-1185">Reference proteome</keyword>
<proteinExistence type="predicted"/>
<dbReference type="GO" id="GO:0005737">
    <property type="term" value="C:cytoplasm"/>
    <property type="evidence" value="ECO:0007669"/>
    <property type="project" value="TreeGrafter"/>
</dbReference>
<dbReference type="GO" id="GO:0000900">
    <property type="term" value="F:mRNA regulatory element binding translation repressor activity"/>
    <property type="evidence" value="ECO:0007669"/>
    <property type="project" value="InterPro"/>
</dbReference>
<organism evidence="1 2">
    <name type="scientific">Glossina austeni</name>
    <name type="common">Savannah tsetse fly</name>
    <dbReference type="NCBI Taxonomy" id="7395"/>
    <lineage>
        <taxon>Eukaryota</taxon>
        <taxon>Metazoa</taxon>
        <taxon>Ecdysozoa</taxon>
        <taxon>Arthropoda</taxon>
        <taxon>Hexapoda</taxon>
        <taxon>Insecta</taxon>
        <taxon>Pterygota</taxon>
        <taxon>Neoptera</taxon>
        <taxon>Endopterygota</taxon>
        <taxon>Diptera</taxon>
        <taxon>Brachycera</taxon>
        <taxon>Muscomorpha</taxon>
        <taxon>Hippoboscoidea</taxon>
        <taxon>Glossinidae</taxon>
        <taxon>Glossina</taxon>
    </lineage>
</organism>
<name>A0A1A9VEP1_GLOAU</name>
<accession>A0A1A9VEP1</accession>
<dbReference type="STRING" id="7395.A0A1A9VEP1"/>